<feature type="region of interest" description="Disordered" evidence="1">
    <location>
        <begin position="1"/>
        <end position="34"/>
    </location>
</feature>
<feature type="compositionally biased region" description="Polar residues" evidence="1">
    <location>
        <begin position="1"/>
        <end position="13"/>
    </location>
</feature>
<evidence type="ECO:0000313" key="2">
    <source>
        <dbReference type="EMBL" id="WOC52154.1"/>
    </source>
</evidence>
<dbReference type="EMBL" id="CP136426">
    <property type="protein sequence ID" value="WOC52154.1"/>
    <property type="molecule type" value="Genomic_DNA"/>
</dbReference>
<proteinExistence type="predicted"/>
<dbReference type="KEGG" id="bpor:BPO_1507"/>
<protein>
    <submittedName>
        <fullName evidence="2">Uncharacterized protein</fullName>
    </submittedName>
</protein>
<gene>
    <name evidence="2" type="ORF">BPO_1507</name>
</gene>
<reference evidence="2" key="1">
    <citation type="submission" date="2023-10" db="EMBL/GenBank/DDBJ databases">
        <title>Characterization and whole genome sequencing of a novel strain of Bergeyella porcorum QD2021 isolated from pig.</title>
        <authorList>
            <person name="Liu G."/>
            <person name="Chen C."/>
            <person name="Han X."/>
        </authorList>
    </citation>
    <scope>NUCLEOTIDE SEQUENCE</scope>
    <source>
        <strain evidence="2">QD2021</strain>
    </source>
</reference>
<keyword evidence="3" id="KW-1185">Reference proteome</keyword>
<evidence type="ECO:0000256" key="1">
    <source>
        <dbReference type="SAM" id="MobiDB-lite"/>
    </source>
</evidence>
<accession>A0AAU0F3V8</accession>
<sequence length="34" mass="3954">MKLKSAHTNNTLNAKGLDRKVRPMEFPESRIEKL</sequence>
<dbReference type="Proteomes" id="UP001432059">
    <property type="component" value="Chromosome"/>
</dbReference>
<feature type="compositionally biased region" description="Basic and acidic residues" evidence="1">
    <location>
        <begin position="16"/>
        <end position="34"/>
    </location>
</feature>
<name>A0AAU0F3V8_9FLAO</name>
<evidence type="ECO:0000313" key="3">
    <source>
        <dbReference type="Proteomes" id="UP001432059"/>
    </source>
</evidence>
<organism evidence="2 3">
    <name type="scientific">Bergeyella porcorum</name>
    <dbReference type="NCBI Taxonomy" id="1735111"/>
    <lineage>
        <taxon>Bacteria</taxon>
        <taxon>Pseudomonadati</taxon>
        <taxon>Bacteroidota</taxon>
        <taxon>Flavobacteriia</taxon>
        <taxon>Flavobacteriales</taxon>
        <taxon>Weeksellaceae</taxon>
        <taxon>Bergeyella</taxon>
    </lineage>
</organism>
<dbReference type="AlphaFoldDB" id="A0AAU0F3V8"/>